<proteinExistence type="predicted"/>
<evidence type="ECO:0000256" key="1">
    <source>
        <dbReference type="SAM" id="Coils"/>
    </source>
</evidence>
<organism evidence="3 4">
    <name type="scientific">Durusdinium trenchii</name>
    <dbReference type="NCBI Taxonomy" id="1381693"/>
    <lineage>
        <taxon>Eukaryota</taxon>
        <taxon>Sar</taxon>
        <taxon>Alveolata</taxon>
        <taxon>Dinophyceae</taxon>
        <taxon>Suessiales</taxon>
        <taxon>Symbiodiniaceae</taxon>
        <taxon>Durusdinium</taxon>
    </lineage>
</organism>
<evidence type="ECO:0000313" key="4">
    <source>
        <dbReference type="Proteomes" id="UP001642464"/>
    </source>
</evidence>
<gene>
    <name evidence="3" type="ORF">SCF082_LOCUS37460</name>
</gene>
<feature type="region of interest" description="Disordered" evidence="2">
    <location>
        <begin position="504"/>
        <end position="546"/>
    </location>
</feature>
<feature type="coiled-coil region" evidence="1">
    <location>
        <begin position="146"/>
        <end position="381"/>
    </location>
</feature>
<dbReference type="Proteomes" id="UP001642464">
    <property type="component" value="Unassembled WGS sequence"/>
</dbReference>
<feature type="compositionally biased region" description="Low complexity" evidence="2">
    <location>
        <begin position="528"/>
        <end position="541"/>
    </location>
</feature>
<dbReference type="EMBL" id="CAXAMM010038224">
    <property type="protein sequence ID" value="CAK9078297.1"/>
    <property type="molecule type" value="Genomic_DNA"/>
</dbReference>
<name>A0ABP0PQI3_9DINO</name>
<evidence type="ECO:0000313" key="3">
    <source>
        <dbReference type="EMBL" id="CAK9078297.1"/>
    </source>
</evidence>
<evidence type="ECO:0000256" key="2">
    <source>
        <dbReference type="SAM" id="MobiDB-lite"/>
    </source>
</evidence>
<sequence length="598" mass="66278">MLRALCLGNWTSSPMKAPLLTSVLTDHGVDEADELNAEAEEEGLGIGMPVRICNFFASGSDCYNGLIGDVVNVESVPEHAGEEEFLFTVRCLCSVPRRRREADILADINPKVAEWCEVACVMGCGANVSKKGLREELEVADGELCRRAHEKELETEKQRLQEKAVQHASVQECLQRQMLGSSTSTAADLAAELELRRQQQAEALEKQKERLVREHQDEVAAQLKAREAELSRQLALRSEQAEREASQRRELEEAAKAQVAQQLAEAQAKADAEVLRHRAEVEAARQELQALHGQVDPMRAEHRQAVDLLREARRALQAEQEERMSGREVAALEQRLAEAHSEHERAQQRHGDVATHLKAQVRDLQEELQAQQKELHQREQMVAHRDQELAEVNGQLVDLQGLFDEVNGQLLRESGRIEGLQGAVAQCAKQTKELESLQKMLEESHQMLAQLKDTLDKERAERIKVAGLLENEQQRTQLLLDVLKHFKEKLQGLTPETLLSRLERDPSDLRASSRGRFSPATPMAPVVPGTATGMATTGPEGYLTPSPTPTAPAAPMAWPMAWPMTGFEVPAAPQIVPPPMVSLAPLSTLTQPAAVSGR</sequence>
<comment type="caution">
    <text evidence="3">The sequence shown here is derived from an EMBL/GenBank/DDBJ whole genome shotgun (WGS) entry which is preliminary data.</text>
</comment>
<keyword evidence="1" id="KW-0175">Coiled coil</keyword>
<reference evidence="3 4" key="1">
    <citation type="submission" date="2024-02" db="EMBL/GenBank/DDBJ databases">
        <authorList>
            <person name="Chen Y."/>
            <person name="Shah S."/>
            <person name="Dougan E. K."/>
            <person name="Thang M."/>
            <person name="Chan C."/>
        </authorList>
    </citation>
    <scope>NUCLEOTIDE SEQUENCE [LARGE SCALE GENOMIC DNA]</scope>
</reference>
<keyword evidence="4" id="KW-1185">Reference proteome</keyword>
<feature type="coiled-coil region" evidence="1">
    <location>
        <begin position="420"/>
        <end position="461"/>
    </location>
</feature>
<protein>
    <submittedName>
        <fullName evidence="3">Reticulocyte-binding protein 2 homolog a</fullName>
    </submittedName>
</protein>
<accession>A0ABP0PQI3</accession>